<gene>
    <name evidence="1" type="ORF">BDQ94DRAFT_141177</name>
</gene>
<protein>
    <submittedName>
        <fullName evidence="1">Uncharacterized protein</fullName>
    </submittedName>
</protein>
<evidence type="ECO:0000313" key="2">
    <source>
        <dbReference type="Proteomes" id="UP000253729"/>
    </source>
</evidence>
<dbReference type="GeneID" id="38134126"/>
<organism evidence="1 2">
    <name type="scientific">Aspergillus welwitschiae</name>
    <dbReference type="NCBI Taxonomy" id="1341132"/>
    <lineage>
        <taxon>Eukaryota</taxon>
        <taxon>Fungi</taxon>
        <taxon>Dikarya</taxon>
        <taxon>Ascomycota</taxon>
        <taxon>Pezizomycotina</taxon>
        <taxon>Eurotiomycetes</taxon>
        <taxon>Eurotiomycetidae</taxon>
        <taxon>Eurotiales</taxon>
        <taxon>Aspergillaceae</taxon>
        <taxon>Aspergillus</taxon>
        <taxon>Aspergillus subgen. Circumdati</taxon>
    </lineage>
</organism>
<dbReference type="Proteomes" id="UP000253729">
    <property type="component" value="Unassembled WGS sequence"/>
</dbReference>
<proteinExistence type="predicted"/>
<sequence length="68" mass="7989">MIISRVGGQSVLCSLYHWFCRYLSRSRYCRNPDLSLFVSVSKLKHSSCSWLVQCNFRKRIPARSSINF</sequence>
<name>A0A3F3Q6Y2_9EURO</name>
<dbReference type="RefSeq" id="XP_026627962.1">
    <property type="nucleotide sequence ID" value="XM_026765770.1"/>
</dbReference>
<keyword evidence="2" id="KW-1185">Reference proteome</keyword>
<accession>A0A3F3Q6Y2</accession>
<evidence type="ECO:0000313" key="1">
    <source>
        <dbReference type="EMBL" id="RDH34940.1"/>
    </source>
</evidence>
<dbReference type="EMBL" id="KZ852042">
    <property type="protein sequence ID" value="RDH34940.1"/>
    <property type="molecule type" value="Genomic_DNA"/>
</dbReference>
<reference evidence="1 2" key="1">
    <citation type="submission" date="2018-07" db="EMBL/GenBank/DDBJ databases">
        <title>The genomes of Aspergillus section Nigri reveals drivers in fungal speciation.</title>
        <authorList>
            <consortium name="DOE Joint Genome Institute"/>
            <person name="Vesth T.C."/>
            <person name="Nybo J."/>
            <person name="Theobald S."/>
            <person name="Brandl J."/>
            <person name="Frisvad J.C."/>
            <person name="Nielsen K.F."/>
            <person name="Lyhne E.K."/>
            <person name="Kogle M.E."/>
            <person name="Kuo A."/>
            <person name="Riley R."/>
            <person name="Clum A."/>
            <person name="Nolan M."/>
            <person name="Lipzen A."/>
            <person name="Salamov A."/>
            <person name="Henrissat B."/>
            <person name="Wiebenga A."/>
            <person name="De vries R.P."/>
            <person name="Grigoriev I.V."/>
            <person name="Mortensen U.H."/>
            <person name="Andersen M.R."/>
            <person name="Baker S.E."/>
        </authorList>
    </citation>
    <scope>NUCLEOTIDE SEQUENCE [LARGE SCALE GENOMIC DNA]</scope>
    <source>
        <strain evidence="1 2">CBS 139.54b</strain>
    </source>
</reference>
<dbReference type="AlphaFoldDB" id="A0A3F3Q6Y2"/>